<evidence type="ECO:0000313" key="7">
    <source>
        <dbReference type="EMBL" id="CEO55776.1"/>
    </source>
</evidence>
<evidence type="ECO:0000259" key="6">
    <source>
        <dbReference type="Pfam" id="PF01593"/>
    </source>
</evidence>
<evidence type="ECO:0000256" key="4">
    <source>
        <dbReference type="RuleBase" id="RU362067"/>
    </source>
</evidence>
<keyword evidence="4" id="KW-0274">FAD</keyword>
<accession>A0A0B7KM46</accession>
<comment type="cofactor">
    <cofactor evidence="1 4">
        <name>FAD</name>
        <dbReference type="ChEBI" id="CHEBI:57692"/>
    </cofactor>
</comment>
<reference evidence="7" key="1">
    <citation type="submission" date="2015-01" db="EMBL/GenBank/DDBJ databases">
        <authorList>
            <person name="Durling Mikael"/>
        </authorList>
    </citation>
    <scope>NUCLEOTIDE SEQUENCE</scope>
</reference>
<dbReference type="GO" id="GO:0016491">
    <property type="term" value="F:oxidoreductase activity"/>
    <property type="evidence" value="ECO:0007669"/>
    <property type="project" value="UniProtKB-KW"/>
</dbReference>
<feature type="domain" description="Amine oxidase" evidence="6">
    <location>
        <begin position="46"/>
        <end position="481"/>
    </location>
</feature>
<protein>
    <recommendedName>
        <fullName evidence="4">Amine oxidase</fullName>
        <ecNumber evidence="4">1.4.3.-</ecNumber>
    </recommendedName>
</protein>
<evidence type="ECO:0000256" key="3">
    <source>
        <dbReference type="PIRSR" id="PIRSR601613-1"/>
    </source>
</evidence>
<keyword evidence="5" id="KW-0732">Signal</keyword>
<keyword evidence="2 4" id="KW-0560">Oxidoreductase</keyword>
<keyword evidence="4" id="KW-0285">Flavoprotein</keyword>
<dbReference type="AlphaFoldDB" id="A0A0B7KM46"/>
<gene>
    <name evidence="7" type="ORF">BN869_000011834_1</name>
</gene>
<dbReference type="Pfam" id="PF01593">
    <property type="entry name" value="Amino_oxidase"/>
    <property type="match status" value="1"/>
</dbReference>
<dbReference type="EMBL" id="CDPU01000057">
    <property type="protein sequence ID" value="CEO55776.1"/>
    <property type="molecule type" value="Genomic_DNA"/>
</dbReference>
<dbReference type="EC" id="1.4.3.-" evidence="4"/>
<proteinExistence type="inferred from homology"/>
<feature type="chain" id="PRO_5002134782" description="Amine oxidase" evidence="5">
    <location>
        <begin position="22"/>
        <end position="529"/>
    </location>
</feature>
<dbReference type="PANTHER" id="PTHR10742:SF313">
    <property type="entry name" value="AMINE OXIDASE"/>
    <property type="match status" value="1"/>
</dbReference>
<sequence>MRPYLLQAVAISVLLPLGVKSAVLPRRDNSTGTCRKTKVAILGAGVAGITAAQALTNASVSDFVIVDRNDYIGGRVTHTQFGKKADGTPYTVELGANWFQGLGVTNGPENPIWTLGKKYGINNTYSNYSSIISYDDKGPSDYLELMDKWDEAYAVCQTESGNILTENLQDVSVRAGLSLAGWRPQKDMHAEAIEWWGWDFNAAQPPESSSLLFGVAGENATFNHFSDENNFVWDQRGLNAMINGEAKEFLKDGDDRLMLSKKVTTVNYSEDSVHVQLDDGSCIEAEHAICTFSLGVLQNDVVTFEPELPQWKMEAIQSFSMSTYTKIFMQFNDTFWDENTQFFLYADPHERGRYPVFQSLTGPGFHEGSNIIFVTVTADQAYVVENQTDEETKAEVMEVLRSMFPGVQIPEPTAFFYPRWNTQEWAYGSYSNWPVGVTLERHQNLRANVDRVWFAGEATAPLFFGYLQGAWYEGQEAGQRVASLLGGDIYGENSGPMKNYEVLHGTTFEDEYEDENGWDLNTFENNNTE</sequence>
<dbReference type="Gene3D" id="3.50.50.60">
    <property type="entry name" value="FAD/NAD(P)-binding domain"/>
    <property type="match status" value="1"/>
</dbReference>
<dbReference type="InterPro" id="IPR050281">
    <property type="entry name" value="Flavin_monoamine_oxidase"/>
</dbReference>
<dbReference type="InterPro" id="IPR001613">
    <property type="entry name" value="Flavin_amine_oxidase"/>
</dbReference>
<dbReference type="InterPro" id="IPR002937">
    <property type="entry name" value="Amino_oxidase"/>
</dbReference>
<feature type="binding site" evidence="3">
    <location>
        <position position="263"/>
    </location>
    <ligand>
        <name>FAD</name>
        <dbReference type="ChEBI" id="CHEBI:57692"/>
    </ligand>
</feature>
<dbReference type="SUPFAM" id="SSF54373">
    <property type="entry name" value="FAD-linked reductases, C-terminal domain"/>
    <property type="match status" value="1"/>
</dbReference>
<organism evidence="7">
    <name type="scientific">Bionectria ochroleuca</name>
    <name type="common">Gliocladium roseum</name>
    <dbReference type="NCBI Taxonomy" id="29856"/>
    <lineage>
        <taxon>Eukaryota</taxon>
        <taxon>Fungi</taxon>
        <taxon>Dikarya</taxon>
        <taxon>Ascomycota</taxon>
        <taxon>Pezizomycotina</taxon>
        <taxon>Sordariomycetes</taxon>
        <taxon>Hypocreomycetidae</taxon>
        <taxon>Hypocreales</taxon>
        <taxon>Bionectriaceae</taxon>
        <taxon>Clonostachys</taxon>
    </lineage>
</organism>
<evidence type="ECO:0000256" key="2">
    <source>
        <dbReference type="ARBA" id="ARBA00023002"/>
    </source>
</evidence>
<dbReference type="InterPro" id="IPR036188">
    <property type="entry name" value="FAD/NAD-bd_sf"/>
</dbReference>
<name>A0A0B7KM46_BIOOC</name>
<dbReference type="Gene3D" id="3.90.660.10">
    <property type="match status" value="1"/>
</dbReference>
<dbReference type="PRINTS" id="PR00757">
    <property type="entry name" value="AMINEOXDASEF"/>
</dbReference>
<evidence type="ECO:0000256" key="1">
    <source>
        <dbReference type="ARBA" id="ARBA00001974"/>
    </source>
</evidence>
<comment type="similarity">
    <text evidence="4">Belongs to the flavin monoamine oxidase family.</text>
</comment>
<feature type="signal peptide" evidence="5">
    <location>
        <begin position="1"/>
        <end position="21"/>
    </location>
</feature>
<dbReference type="PANTHER" id="PTHR10742">
    <property type="entry name" value="FLAVIN MONOAMINE OXIDASE"/>
    <property type="match status" value="1"/>
</dbReference>
<dbReference type="GO" id="GO:0006598">
    <property type="term" value="P:polyamine catabolic process"/>
    <property type="evidence" value="ECO:0007669"/>
    <property type="project" value="TreeGrafter"/>
</dbReference>
<dbReference type="SUPFAM" id="SSF51905">
    <property type="entry name" value="FAD/NAD(P)-binding domain"/>
    <property type="match status" value="1"/>
</dbReference>
<evidence type="ECO:0000256" key="5">
    <source>
        <dbReference type="SAM" id="SignalP"/>
    </source>
</evidence>